<evidence type="ECO:0000313" key="2">
    <source>
        <dbReference type="EMBL" id="KAK9965369.1"/>
    </source>
</evidence>
<name>A0AAW1ZY67_CULAL</name>
<feature type="region of interest" description="Disordered" evidence="1">
    <location>
        <begin position="772"/>
        <end position="803"/>
    </location>
</feature>
<reference evidence="2 3" key="1">
    <citation type="submission" date="2024-05" db="EMBL/GenBank/DDBJ databases">
        <title>A high-quality chromosomal-level genome assembly of Topmouth culter (Culter alburnus).</title>
        <authorList>
            <person name="Zhao H."/>
        </authorList>
    </citation>
    <scope>NUCLEOTIDE SEQUENCE [LARGE SCALE GENOMIC DNA]</scope>
    <source>
        <strain evidence="2">CATC2023</strain>
        <tissue evidence="2">Muscle</tissue>
    </source>
</reference>
<feature type="region of interest" description="Disordered" evidence="1">
    <location>
        <begin position="15"/>
        <end position="36"/>
    </location>
</feature>
<dbReference type="InterPro" id="IPR053309">
    <property type="entry name" value="Balbiani_Body_Formation"/>
</dbReference>
<dbReference type="PANTHER" id="PTHR38654">
    <property type="entry name" value="BUCKY BALL-RELATED"/>
    <property type="match status" value="1"/>
</dbReference>
<protein>
    <submittedName>
        <fullName evidence="2">Uncharacterized protein</fullName>
    </submittedName>
</protein>
<organism evidence="2 3">
    <name type="scientific">Culter alburnus</name>
    <name type="common">Topmouth culter</name>
    <dbReference type="NCBI Taxonomy" id="194366"/>
    <lineage>
        <taxon>Eukaryota</taxon>
        <taxon>Metazoa</taxon>
        <taxon>Chordata</taxon>
        <taxon>Craniata</taxon>
        <taxon>Vertebrata</taxon>
        <taxon>Euteleostomi</taxon>
        <taxon>Actinopterygii</taxon>
        <taxon>Neopterygii</taxon>
        <taxon>Teleostei</taxon>
        <taxon>Ostariophysi</taxon>
        <taxon>Cypriniformes</taxon>
        <taxon>Xenocyprididae</taxon>
        <taxon>Xenocypridinae</taxon>
        <taxon>Culter</taxon>
    </lineage>
</organism>
<evidence type="ECO:0000313" key="3">
    <source>
        <dbReference type="Proteomes" id="UP001479290"/>
    </source>
</evidence>
<dbReference type="AlphaFoldDB" id="A0AAW1ZY67"/>
<keyword evidence="3" id="KW-1185">Reference proteome</keyword>
<dbReference type="EMBL" id="JAWDJR010000012">
    <property type="protein sequence ID" value="KAK9965369.1"/>
    <property type="molecule type" value="Genomic_DNA"/>
</dbReference>
<gene>
    <name evidence="2" type="ORF">ABG768_004464</name>
</gene>
<dbReference type="PANTHER" id="PTHR38654:SF1">
    <property type="entry name" value="BUCKY BALL"/>
    <property type="match status" value="1"/>
</dbReference>
<evidence type="ECO:0000256" key="1">
    <source>
        <dbReference type="SAM" id="MobiDB-lite"/>
    </source>
</evidence>
<dbReference type="Proteomes" id="UP001479290">
    <property type="component" value="Unassembled WGS sequence"/>
</dbReference>
<proteinExistence type="predicted"/>
<feature type="region of interest" description="Disordered" evidence="1">
    <location>
        <begin position="628"/>
        <end position="656"/>
    </location>
</feature>
<sequence length="803" mass="88960">MAAIVTQESTGVMAGVRSGSRHAQAPPLPGPLPSRVLHPDEQLQRNQPFYVPTVQPLFPYQWPMSTPYVPYSGLHGLGYGMMPLLLPPCLEVPGYMIPHAQLPILDYRHITPRVAPAIVHQTHRSHFQNNVPIGRVMVSSEVQTEPLCHSIDSHGHAARSQNCSESGRGTGCGSPVSTSPCSSDNKSVACPEGTSMLTQNCNATNANDTTGLSAVPKSEILQAERVQIKCSEMPSGLKIFQNMELAGHNETDLLQCSLASVKSSEDVVLCSYQSLALRKDKQRVEAGMLRYSSKHCLPACTEVNVVTSPSCRTFKTYSKPSRSVITQSIKAKKKSEMPFQAEVKENGNSSNVLDIQNHNQPCQLEASILSVESLIPYVPSSEWMIENLPTPQKPLSPLIERSDIISKPNFIPVGKNLQTDSSTKNHGLPHQLEASIWSVESLMAYVPSNEWMVENGVLTPQKPLSSQIKPSDVLSELNRSSTSAVSVGENLQTGASTKNHGLPHQLEASIWSVESLMPYVPSKEWMVENGVLTPQKPLSSQIKPSDILSELNRSFTSAVSVGENLQTGASTKRVKARSPYRPSTSWLADFGNVYYYSKLPIVQQQPNIPERRLPKMSFAISLESSPLRNGKETRDQRPAIGVSDQKHSSFHTCKSKAKSSPRLARSAMMCGLVSHSTLEKKLPFSPSCRYDLKGKDRRKLSFSDGLGSKREEITEVKTFVEKRATDGLSDTQDKFVDFEWRIWEPSEEDWITPNKSLLQRLQKDNAWKGSIQASKTERIQKKERVHARQLTQEGDTVHTPWRK</sequence>
<comment type="caution">
    <text evidence="2">The sequence shown here is derived from an EMBL/GenBank/DDBJ whole genome shotgun (WGS) entry which is preliminary data.</text>
</comment>
<accession>A0AAW1ZY67</accession>